<dbReference type="SMART" id="SM00494">
    <property type="entry name" value="ChtBD2"/>
    <property type="match status" value="1"/>
</dbReference>
<dbReference type="Pfam" id="PF14200">
    <property type="entry name" value="RicinB_lectin_2"/>
    <property type="match status" value="1"/>
</dbReference>
<dbReference type="SUPFAM" id="SSF57625">
    <property type="entry name" value="Invertebrate chitin-binding proteins"/>
    <property type="match status" value="1"/>
</dbReference>
<dbReference type="SUPFAM" id="SSF50370">
    <property type="entry name" value="Ricin B-like lectins"/>
    <property type="match status" value="1"/>
</dbReference>
<proteinExistence type="predicted"/>
<dbReference type="PROSITE" id="PS50940">
    <property type="entry name" value="CHIT_BIND_II"/>
    <property type="match status" value="1"/>
</dbReference>
<feature type="region of interest" description="Disordered" evidence="6">
    <location>
        <begin position="139"/>
        <end position="189"/>
    </location>
</feature>
<organism evidence="8 9">
    <name type="scientific">Pleodorina starrii</name>
    <dbReference type="NCBI Taxonomy" id="330485"/>
    <lineage>
        <taxon>Eukaryota</taxon>
        <taxon>Viridiplantae</taxon>
        <taxon>Chlorophyta</taxon>
        <taxon>core chlorophytes</taxon>
        <taxon>Chlorophyceae</taxon>
        <taxon>CS clade</taxon>
        <taxon>Chlamydomonadales</taxon>
        <taxon>Volvocaceae</taxon>
        <taxon>Pleodorina</taxon>
    </lineage>
</organism>
<feature type="region of interest" description="Disordered" evidence="6">
    <location>
        <begin position="1215"/>
        <end position="1245"/>
    </location>
</feature>
<dbReference type="GO" id="GO:0005576">
    <property type="term" value="C:extracellular region"/>
    <property type="evidence" value="ECO:0007669"/>
    <property type="project" value="InterPro"/>
</dbReference>
<feature type="compositionally biased region" description="Pro residues" evidence="6">
    <location>
        <begin position="661"/>
        <end position="816"/>
    </location>
</feature>
<dbReference type="InterPro" id="IPR035992">
    <property type="entry name" value="Ricin_B-like_lectins"/>
</dbReference>
<dbReference type="InterPro" id="IPR051940">
    <property type="entry name" value="Chitin_bind-dev_reg"/>
</dbReference>
<sequence length="1403" mass="148402">MEQGRRGSYIRLAGIMRSLSTSSLLLLGVVLSMAAFASALGLGLGSAASRAAADADEGGGAHTAGSRHLLAADDEPCANFCANKAAGLYSSPCDTTTCATYINCVNGITYLQPCPAGLRFNPSLLYCDLPSNVPCNNNSSVVPTTSSSPPPPTPKASPPPPSRLTSPRPPPRPRSPPPPPPSPLPGTPPVVAAAVRKLVMGELRFITRDNTTDLWVIVDAAGGLTLLGNGYTPPEEDFSGNPVSAGAVVQLDCLFSATTSSNECSPDASSVLTVLKPAPSLASLSSNETISQRLLVMILDYPPCGIRASLTEDDVRTVYLGQSQDGAGGIAQKFTQCSYGKFDINATAFRAVVVPHMCSMPITASCAWWAIYLLADTATKAIIGNAAFTSFTHYTYILPPSLRSACDWSGLALLPGRQTWLQTSSYGVYRWATAMQESIHNYGLHHSWQNGVEYGDYSSAMGRGDACPNAAEISRMGWATPVEGGDPLDGSILLPGVAKSFVLPATYLTGDNNYLRVLPDWLPTYSQPSLARNIYIAVRVAKGGDAALGAAYASKVNVHEVNAIMDNDPQTYSTKDHRIQFIAAVGSLQPLILDKFKLVLYGGSWVDVDTMRVHLCRFTTSSSECPQLSVLEPAPPSPAPTMPPQPPSPPSPRPPPRRPPPRMPPPRSPSPPSPTPPSQPPPPSPPPPSPPPPSPPPPNPPPPSPSPPSPSPPSPPPPSPSPPSPSPPSPPPPRPPPPSPPPPSPPPPRPPPPSPPPPSPPPPRPPPPSPPPPSPSPPSPPPPSPPPPRPPLPRPPPPNPPPPSPSPPPCPPPPSPSMDVCLQTSREYGNSPGQSACSKEWFSGYSTTDLRCPPNTYVTRIVQTMGRAFNMYYGVVQVTLSCSNGGNTSVGPLPATIATVVTGVNNTLTYSSSSGFRAVSGFVGCHTDRLDWESTLTTSSSNQSIIFQCANADERISHVRIGSGILINSWRFCCSRPSTISCPFSSVPAGSFLRSCSNCTLVGCTLTCQQCAPNPAGTPSRLNLLDCRPGWNFENINGELRCAPYSQGGPPAWVTQPTGTGRVVQAPTATSGTALVAPVAAQSESLPQMWQVSVVDSAAAAHTLNPIGNTSLCWGVTEEQLTDGAAVILQPCQESGLRPNRQWIIIRSCTAGLVHLLARHSGRCLDINQANGVVQQWSCHWGANQRFAIRGANQPGQVAAPAFITAAPTQFACNNDTAVPPFRPPSPPPSPPPPPPPPEPRGGAWACQSQTDIAGFDIRYVKTANMEACRDECYKEPTCIFSVRTINDGFCYLKRNPVTGNSGKNGVNTNVDSTCWMRANRGRFFCIDNWDINGDHSDNENCFATFTGYNLDQCAAACQASSTCRFFVRLLDGRCILKNNAMRGGCGITQYNAAMDKSCFQVY</sequence>
<dbReference type="Gene3D" id="2.80.10.50">
    <property type="match status" value="1"/>
</dbReference>
<evidence type="ECO:0000256" key="3">
    <source>
        <dbReference type="ARBA" id="ARBA00022737"/>
    </source>
</evidence>
<feature type="compositionally biased region" description="Polar residues" evidence="6">
    <location>
        <begin position="822"/>
        <end position="835"/>
    </location>
</feature>
<dbReference type="PANTHER" id="PTHR23301">
    <property type="entry name" value="CHITIN BINDING PERITROPHIN-A"/>
    <property type="match status" value="1"/>
</dbReference>
<keyword evidence="9" id="KW-1185">Reference proteome</keyword>
<dbReference type="GO" id="GO:0008061">
    <property type="term" value="F:chitin binding"/>
    <property type="evidence" value="ECO:0007669"/>
    <property type="project" value="UniProtKB-KW"/>
</dbReference>
<keyword evidence="1" id="KW-0147">Chitin-binding</keyword>
<gene>
    <name evidence="8" type="primary">PLESTBF000435</name>
    <name evidence="8" type="ORF">PLESTB_000883300</name>
</gene>
<dbReference type="PROSITE" id="PS50231">
    <property type="entry name" value="RICIN_B_LECTIN"/>
    <property type="match status" value="1"/>
</dbReference>
<feature type="compositionally biased region" description="Pro residues" evidence="6">
    <location>
        <begin position="148"/>
        <end position="188"/>
    </location>
</feature>
<dbReference type="Proteomes" id="UP001165080">
    <property type="component" value="Unassembled WGS sequence"/>
</dbReference>
<keyword evidence="2" id="KW-0732">Signal</keyword>
<keyword evidence="5" id="KW-0325">Glycoprotein</keyword>
<dbReference type="InterPro" id="IPR036508">
    <property type="entry name" value="Chitin-bd_dom_sf"/>
</dbReference>
<protein>
    <recommendedName>
        <fullName evidence="7">Chitin-binding type-2 domain-containing protein</fullName>
    </recommendedName>
</protein>
<dbReference type="Pfam" id="PF05548">
    <property type="entry name" value="Peptidase_M11"/>
    <property type="match status" value="1"/>
</dbReference>
<dbReference type="InterPro" id="IPR000772">
    <property type="entry name" value="Ricin_B_lectin"/>
</dbReference>
<accession>A0A9W6BM39</accession>
<feature type="compositionally biased region" description="Pro residues" evidence="6">
    <location>
        <begin position="1221"/>
        <end position="1240"/>
    </location>
</feature>
<comment type="caution">
    <text evidence="8">The sequence shown here is derived from an EMBL/GenBank/DDBJ whole genome shotgun (WGS) entry which is preliminary data.</text>
</comment>
<name>A0A9W6BM39_9CHLO</name>
<dbReference type="CDD" id="cd00161">
    <property type="entry name" value="beta-trefoil_Ricin-like"/>
    <property type="match status" value="1"/>
</dbReference>
<evidence type="ECO:0000256" key="1">
    <source>
        <dbReference type="ARBA" id="ARBA00022669"/>
    </source>
</evidence>
<evidence type="ECO:0000256" key="5">
    <source>
        <dbReference type="ARBA" id="ARBA00023180"/>
    </source>
</evidence>
<reference evidence="8 9" key="1">
    <citation type="journal article" date="2023" name="Commun. Biol.">
        <title>Reorganization of the ancestral sex-determining regions during the evolution of trioecy in Pleodorina starrii.</title>
        <authorList>
            <person name="Takahashi K."/>
            <person name="Suzuki S."/>
            <person name="Kawai-Toyooka H."/>
            <person name="Yamamoto K."/>
            <person name="Hamaji T."/>
            <person name="Ootsuki R."/>
            <person name="Yamaguchi H."/>
            <person name="Kawachi M."/>
            <person name="Higashiyama T."/>
            <person name="Nozaki H."/>
        </authorList>
    </citation>
    <scope>NUCLEOTIDE SEQUENCE [LARGE SCALE GENOMIC DNA]</scope>
    <source>
        <strain evidence="8 9">NIES-4479</strain>
    </source>
</reference>
<evidence type="ECO:0000256" key="2">
    <source>
        <dbReference type="ARBA" id="ARBA00022729"/>
    </source>
</evidence>
<keyword evidence="3" id="KW-0677">Repeat</keyword>
<dbReference type="EMBL" id="BRXU01000010">
    <property type="protein sequence ID" value="GLC54594.1"/>
    <property type="molecule type" value="Genomic_DNA"/>
</dbReference>
<dbReference type="InterPro" id="IPR002557">
    <property type="entry name" value="Chitin-bd_dom"/>
</dbReference>
<evidence type="ECO:0000256" key="6">
    <source>
        <dbReference type="SAM" id="MobiDB-lite"/>
    </source>
</evidence>
<dbReference type="Pfam" id="PF01607">
    <property type="entry name" value="CBM_14"/>
    <property type="match status" value="1"/>
</dbReference>
<keyword evidence="4" id="KW-1015">Disulfide bond</keyword>
<evidence type="ECO:0000259" key="7">
    <source>
        <dbReference type="PROSITE" id="PS50940"/>
    </source>
</evidence>
<feature type="domain" description="Chitin-binding type-2" evidence="7">
    <location>
        <begin position="78"/>
        <end position="137"/>
    </location>
</feature>
<evidence type="ECO:0000313" key="8">
    <source>
        <dbReference type="EMBL" id="GLC54594.1"/>
    </source>
</evidence>
<dbReference type="PANTHER" id="PTHR23301:SF0">
    <property type="entry name" value="CHITIN-BINDING TYPE-2 DOMAIN-CONTAINING PROTEIN-RELATED"/>
    <property type="match status" value="1"/>
</dbReference>
<dbReference type="InterPro" id="IPR008752">
    <property type="entry name" value="Peptidase_M11"/>
</dbReference>
<dbReference type="Gene3D" id="2.170.140.10">
    <property type="entry name" value="Chitin binding domain"/>
    <property type="match status" value="1"/>
</dbReference>
<feature type="region of interest" description="Disordered" evidence="6">
    <location>
        <begin position="621"/>
        <end position="835"/>
    </location>
</feature>
<feature type="compositionally biased region" description="Pro residues" evidence="6">
    <location>
        <begin position="633"/>
        <end position="654"/>
    </location>
</feature>
<evidence type="ECO:0000313" key="9">
    <source>
        <dbReference type="Proteomes" id="UP001165080"/>
    </source>
</evidence>
<evidence type="ECO:0000256" key="4">
    <source>
        <dbReference type="ARBA" id="ARBA00023157"/>
    </source>
</evidence>